<keyword evidence="2" id="KW-1185">Reference proteome</keyword>
<gene>
    <name evidence="1" type="ORF">BISU_1565</name>
</gene>
<comment type="caution">
    <text evidence="1">The sequence shown here is derived from an EMBL/GenBank/DDBJ whole genome shotgun (WGS) entry which is preliminary data.</text>
</comment>
<sequence length="369" mass="41841">MHLVGCGADMSGAIAETYFSLSANEQNGLHAKPLPVIHISTLLSFGDAGAGGYLYGRGMAQESISLSALTELKYQRMRVCSSKRRRSDAELVYALPTALELLAIEKPKLPERMRFKDKMYVVVSDALRRSHVDGVSFIVWQGPIETVTVERRFVCTSPACTWAMMSAYLSVAELAILGDSMMRRDNRLKRATFEDFIAFLKRAEEYCQESVDSGQRRKAFKGIRNCYRALRLMRENSDSSFETRTRLALMRYGLPCPQVNYAIRNPHTNKAMLLDMAYPEYSIAIEYDGGDHAGQWLADTSRRQAIQGAGWEYIQVTKLNLGDEEQEERLARRVAEAIHRATGWPVALTDRQSIRQLSDGRRDSRWQSR</sequence>
<evidence type="ECO:0000313" key="1">
    <source>
        <dbReference type="EMBL" id="KFJ05036.1"/>
    </source>
</evidence>
<evidence type="ECO:0008006" key="3">
    <source>
        <dbReference type="Google" id="ProtNLM"/>
    </source>
</evidence>
<dbReference type="SUPFAM" id="SSF52980">
    <property type="entry name" value="Restriction endonuclease-like"/>
    <property type="match status" value="1"/>
</dbReference>
<name>A0A087EB85_9BIFI</name>
<dbReference type="AlphaFoldDB" id="A0A087EB85"/>
<dbReference type="EMBL" id="JGZR01000002">
    <property type="protein sequence ID" value="KFJ05036.1"/>
    <property type="molecule type" value="Genomic_DNA"/>
</dbReference>
<dbReference type="STRING" id="77635.BISU_1565"/>
<dbReference type="InterPro" id="IPR011335">
    <property type="entry name" value="Restrct_endonuc-II-like"/>
</dbReference>
<dbReference type="eggNOG" id="COG2852">
    <property type="taxonomic scope" value="Bacteria"/>
</dbReference>
<evidence type="ECO:0000313" key="2">
    <source>
        <dbReference type="Proteomes" id="UP000029055"/>
    </source>
</evidence>
<organism evidence="1 2">
    <name type="scientific">Bifidobacterium subtile</name>
    <dbReference type="NCBI Taxonomy" id="77635"/>
    <lineage>
        <taxon>Bacteria</taxon>
        <taxon>Bacillati</taxon>
        <taxon>Actinomycetota</taxon>
        <taxon>Actinomycetes</taxon>
        <taxon>Bifidobacteriales</taxon>
        <taxon>Bifidobacteriaceae</taxon>
        <taxon>Bifidobacterium</taxon>
    </lineage>
</organism>
<accession>A0A087EB85</accession>
<reference evidence="1 2" key="1">
    <citation type="submission" date="2014-03" db="EMBL/GenBank/DDBJ databases">
        <title>Genomics of Bifidobacteria.</title>
        <authorList>
            <person name="Ventura M."/>
            <person name="Milani C."/>
            <person name="Lugli G.A."/>
        </authorList>
    </citation>
    <scope>NUCLEOTIDE SEQUENCE [LARGE SCALE GENOMIC DNA]</scope>
    <source>
        <strain evidence="1 2">LMG 11597</strain>
    </source>
</reference>
<dbReference type="Proteomes" id="UP000029055">
    <property type="component" value="Unassembled WGS sequence"/>
</dbReference>
<protein>
    <recommendedName>
        <fullName evidence="3">DUF559 domain-containing protein</fullName>
    </recommendedName>
</protein>
<proteinExistence type="predicted"/>